<dbReference type="GO" id="GO:0005886">
    <property type="term" value="C:plasma membrane"/>
    <property type="evidence" value="ECO:0007669"/>
    <property type="project" value="UniProtKB-SubCell"/>
</dbReference>
<proteinExistence type="inferred from homology"/>
<sequence>MEINLDNYYFTREKIYNRIHESNTVEKIVMVFLMAALTGLAAQIVIPLPWTPIPITFQTFAVLVAGLLLGKKMGALSQIVYLALGTIGLPWFAETSGGLSVILGANCGYFIGFIIAAYFVGYLSEKYSKSRKFRFMTLTMLIANFACIYIPGLLILAIWCNFNMGGFPNIYNLLIMGLIPFIAGDLVKVLSASAVSKLFLPK</sequence>
<dbReference type="GO" id="GO:0015225">
    <property type="term" value="F:biotin transmembrane transporter activity"/>
    <property type="evidence" value="ECO:0007669"/>
    <property type="project" value="UniProtKB-UniRule"/>
</dbReference>
<keyword evidence="2" id="KW-0812">Transmembrane</keyword>
<evidence type="ECO:0000313" key="4">
    <source>
        <dbReference type="Proteomes" id="UP000077245"/>
    </source>
</evidence>
<feature type="transmembrane region" description="Helical" evidence="2">
    <location>
        <begin position="28"/>
        <end position="46"/>
    </location>
</feature>
<keyword evidence="4" id="KW-1185">Reference proteome</keyword>
<dbReference type="EMBL" id="LWMV01000006">
    <property type="protein sequence ID" value="KZX16692.1"/>
    <property type="molecule type" value="Genomic_DNA"/>
</dbReference>
<keyword evidence="1" id="KW-0813">Transport</keyword>
<dbReference type="InterPro" id="IPR003784">
    <property type="entry name" value="BioY"/>
</dbReference>
<comment type="similarity">
    <text evidence="1">Belongs to the BioY family.</text>
</comment>
<evidence type="ECO:0000256" key="2">
    <source>
        <dbReference type="SAM" id="Phobius"/>
    </source>
</evidence>
<organism evidence="3 4">
    <name type="scientific">Methanobrevibacter curvatus</name>
    <dbReference type="NCBI Taxonomy" id="49547"/>
    <lineage>
        <taxon>Archaea</taxon>
        <taxon>Methanobacteriati</taxon>
        <taxon>Methanobacteriota</taxon>
        <taxon>Methanomada group</taxon>
        <taxon>Methanobacteria</taxon>
        <taxon>Methanobacteriales</taxon>
        <taxon>Methanobacteriaceae</taxon>
        <taxon>Methanobrevibacter</taxon>
    </lineage>
</organism>
<keyword evidence="1" id="KW-1003">Cell membrane</keyword>
<dbReference type="Pfam" id="PF02632">
    <property type="entry name" value="BioY"/>
    <property type="match status" value="1"/>
</dbReference>
<feature type="transmembrane region" description="Helical" evidence="2">
    <location>
        <begin position="76"/>
        <end position="93"/>
    </location>
</feature>
<dbReference type="PIRSF" id="PIRSF016661">
    <property type="entry name" value="BioY"/>
    <property type="match status" value="1"/>
</dbReference>
<evidence type="ECO:0000256" key="1">
    <source>
        <dbReference type="PIRNR" id="PIRNR016661"/>
    </source>
</evidence>
<comment type="caution">
    <text evidence="3">The sequence shown here is derived from an EMBL/GenBank/DDBJ whole genome shotgun (WGS) entry which is preliminary data.</text>
</comment>
<feature type="transmembrane region" description="Helical" evidence="2">
    <location>
        <begin position="99"/>
        <end position="123"/>
    </location>
</feature>
<dbReference type="PANTHER" id="PTHR34295">
    <property type="entry name" value="BIOTIN TRANSPORTER BIOY"/>
    <property type="match status" value="1"/>
</dbReference>
<feature type="transmembrane region" description="Helical" evidence="2">
    <location>
        <begin position="52"/>
        <end position="69"/>
    </location>
</feature>
<keyword evidence="1 2" id="KW-0472">Membrane</keyword>
<evidence type="ECO:0000313" key="3">
    <source>
        <dbReference type="EMBL" id="KZX16692.1"/>
    </source>
</evidence>
<dbReference type="PANTHER" id="PTHR34295:SF1">
    <property type="entry name" value="BIOTIN TRANSPORTER BIOY"/>
    <property type="match status" value="1"/>
</dbReference>
<feature type="transmembrane region" description="Helical" evidence="2">
    <location>
        <begin position="170"/>
        <end position="190"/>
    </location>
</feature>
<accession>A0A166EIM4</accession>
<dbReference type="Proteomes" id="UP000077245">
    <property type="component" value="Unassembled WGS sequence"/>
</dbReference>
<dbReference type="RefSeq" id="WP_067088689.1">
    <property type="nucleotide sequence ID" value="NZ_LWMV01000006.1"/>
</dbReference>
<reference evidence="3 4" key="1">
    <citation type="submission" date="2016-04" db="EMBL/GenBank/DDBJ databases">
        <title>Genome sequence of Methanobrevibacter curvatus DSM 11111.</title>
        <authorList>
            <person name="Poehlein A."/>
            <person name="Seedorf H."/>
            <person name="Daniel R."/>
        </authorList>
    </citation>
    <scope>NUCLEOTIDE SEQUENCE [LARGE SCALE GENOMIC DNA]</scope>
    <source>
        <strain evidence="3 4">DSM 11111</strain>
    </source>
</reference>
<comment type="subcellular location">
    <subcellularLocation>
        <location evidence="1">Cell membrane</location>
        <topology evidence="1">Multi-pass membrane protein</topology>
    </subcellularLocation>
</comment>
<protein>
    <submittedName>
        <fullName evidence="3">Biotin transporter BioY</fullName>
    </submittedName>
</protein>
<keyword evidence="2" id="KW-1133">Transmembrane helix</keyword>
<dbReference type="AlphaFoldDB" id="A0A166EIM4"/>
<dbReference type="STRING" id="49547.MBCUR_00330"/>
<gene>
    <name evidence="3" type="primary">bioY</name>
    <name evidence="3" type="ORF">MBCUR_00330</name>
</gene>
<name>A0A166EIM4_9EURY</name>
<dbReference type="PATRIC" id="fig|49547.3.peg.35"/>
<dbReference type="Gene3D" id="1.10.1760.20">
    <property type="match status" value="1"/>
</dbReference>
<feature type="transmembrane region" description="Helical" evidence="2">
    <location>
        <begin position="135"/>
        <end position="158"/>
    </location>
</feature>